<name>A0ABY7S033_9FLAO</name>
<dbReference type="InterPro" id="IPR051418">
    <property type="entry name" value="Spondin/Thrombospondin_T1"/>
</dbReference>
<dbReference type="PANTHER" id="PTHR11311:SF15">
    <property type="entry name" value="SPONDIN-2"/>
    <property type="match status" value="1"/>
</dbReference>
<dbReference type="InterPro" id="IPR009465">
    <property type="entry name" value="Spondin_N"/>
</dbReference>
<feature type="domain" description="Spondin" evidence="2">
    <location>
        <begin position="19"/>
        <end position="216"/>
    </location>
</feature>
<dbReference type="Pfam" id="PF18962">
    <property type="entry name" value="Por_Secre_tail"/>
    <property type="match status" value="1"/>
</dbReference>
<dbReference type="NCBIfam" id="NF038123">
    <property type="entry name" value="NF038123_dom"/>
    <property type="match status" value="1"/>
</dbReference>
<organism evidence="3 4">
    <name type="scientific">Psychroserpens ponticola</name>
    <dbReference type="NCBI Taxonomy" id="2932268"/>
    <lineage>
        <taxon>Bacteria</taxon>
        <taxon>Pseudomonadati</taxon>
        <taxon>Bacteroidota</taxon>
        <taxon>Flavobacteriia</taxon>
        <taxon>Flavobacteriales</taxon>
        <taxon>Flavobacteriaceae</taxon>
        <taxon>Psychroserpens</taxon>
    </lineage>
</organism>
<dbReference type="InterPro" id="IPR026444">
    <property type="entry name" value="Secre_tail"/>
</dbReference>
<keyword evidence="1" id="KW-0732">Signal</keyword>
<evidence type="ECO:0000313" key="4">
    <source>
        <dbReference type="Proteomes" id="UP001202717"/>
    </source>
</evidence>
<dbReference type="NCBIfam" id="TIGR04183">
    <property type="entry name" value="Por_Secre_tail"/>
    <property type="match status" value="1"/>
</dbReference>
<dbReference type="Proteomes" id="UP001202717">
    <property type="component" value="Chromosome"/>
</dbReference>
<dbReference type="InterPro" id="IPR038678">
    <property type="entry name" value="Spondin_N_sf"/>
</dbReference>
<reference evidence="3 4" key="1">
    <citation type="submission" date="2023-01" db="EMBL/GenBank/DDBJ databases">
        <title>Psychroserpens ponticola sp. nov., isolated from seawater.</title>
        <authorList>
            <person name="Kristyanto S."/>
            <person name="Jung J."/>
            <person name="Kim J.M."/>
            <person name="Jeon C.O."/>
        </authorList>
    </citation>
    <scope>NUCLEOTIDE SEQUENCE [LARGE SCALE GENOMIC DNA]</scope>
    <source>
        <strain evidence="3 4">MSW6</strain>
    </source>
</reference>
<accession>A0ABY7S033</accession>
<gene>
    <name evidence="3" type="ORF">MUN68_003995</name>
</gene>
<evidence type="ECO:0000259" key="2">
    <source>
        <dbReference type="PROSITE" id="PS51020"/>
    </source>
</evidence>
<evidence type="ECO:0000256" key="1">
    <source>
        <dbReference type="ARBA" id="ARBA00022729"/>
    </source>
</evidence>
<sequence>MKNFTLSIKSLLIFIIVLQTGVSFSQSIASYNITFSSVWENEIVDPENGNSTATIPGNAHWSNLVGATHNSNYKLVEMGTLATTGVKNVAETGNNDALMIEVLNEINNTGNVNQWLQEPMSPFNNISSATLSDVIVNSDFPLLSLVSMIAPSPDWMIAINGINLRTGGTWNNEIIIPLFPYDAGTDSGSMYASANLPTVPNPEPISALINQAPFNAKPIGTITISLNEVLSLPDQEITKVLVSPNPSNGLIKISTSNSNIMKETLVFDVLGKQVVKMNNKDLDSSLKLDLTALNKGIYLVKFELQDGAFITKRLVLN</sequence>
<dbReference type="EMBL" id="CP116221">
    <property type="protein sequence ID" value="WCO02662.1"/>
    <property type="molecule type" value="Genomic_DNA"/>
</dbReference>
<protein>
    <submittedName>
        <fullName evidence="3">Spondin domain-containing protein</fullName>
    </submittedName>
</protein>
<proteinExistence type="predicted"/>
<dbReference type="PANTHER" id="PTHR11311">
    <property type="entry name" value="SPONDIN"/>
    <property type="match status" value="1"/>
</dbReference>
<evidence type="ECO:0000313" key="3">
    <source>
        <dbReference type="EMBL" id="WCO02662.1"/>
    </source>
</evidence>
<dbReference type="PROSITE" id="PS51020">
    <property type="entry name" value="SPONDIN"/>
    <property type="match status" value="1"/>
</dbReference>
<dbReference type="Gene3D" id="2.60.40.2130">
    <property type="entry name" value="F-spondin domain"/>
    <property type="match status" value="1"/>
</dbReference>
<dbReference type="RefSeq" id="WP_249995429.1">
    <property type="nucleotide sequence ID" value="NZ_CP116221.1"/>
</dbReference>
<dbReference type="Pfam" id="PF06468">
    <property type="entry name" value="Spond_N"/>
    <property type="match status" value="1"/>
</dbReference>
<keyword evidence="4" id="KW-1185">Reference proteome</keyword>